<evidence type="ECO:0000256" key="2">
    <source>
        <dbReference type="ARBA" id="ARBA00022481"/>
    </source>
</evidence>
<dbReference type="PANTHER" id="PTHR30093">
    <property type="entry name" value="GENERAL SECRETION PATHWAY PROTEIN G"/>
    <property type="match status" value="1"/>
</dbReference>
<accession>A0A2Z4Y5J7</accession>
<dbReference type="NCBIfam" id="TIGR02532">
    <property type="entry name" value="IV_pilin_GFxxxE"/>
    <property type="match status" value="1"/>
</dbReference>
<dbReference type="AlphaFoldDB" id="A0A2Z4Y5J7"/>
<evidence type="ECO:0000313" key="7">
    <source>
        <dbReference type="EMBL" id="AXA36487.1"/>
    </source>
</evidence>
<dbReference type="PANTHER" id="PTHR30093:SF44">
    <property type="entry name" value="TYPE II SECRETION SYSTEM CORE PROTEIN G"/>
    <property type="match status" value="1"/>
</dbReference>
<keyword evidence="4 6" id="KW-1133">Transmembrane helix</keyword>
<dbReference type="KEGG" id="schv:BRCON_1710"/>
<evidence type="ECO:0000256" key="3">
    <source>
        <dbReference type="ARBA" id="ARBA00022692"/>
    </source>
</evidence>
<reference evidence="7 8" key="1">
    <citation type="submission" date="2018-05" db="EMBL/GenBank/DDBJ databases">
        <title>A metagenomic window into the 2 km-deep terrestrial subsurface aquifer revealed taxonomically and functionally diverse microbial community comprising novel uncultured bacterial lineages.</title>
        <authorList>
            <person name="Kadnikov V.V."/>
            <person name="Mardanov A.V."/>
            <person name="Beletsky A.V."/>
            <person name="Banks D."/>
            <person name="Pimenov N.V."/>
            <person name="Frank Y.A."/>
            <person name="Karnachuk O.V."/>
            <person name="Ravin N.V."/>
        </authorList>
    </citation>
    <scope>NUCLEOTIDE SEQUENCE [LARGE SCALE GENOMIC DNA]</scope>
    <source>
        <strain evidence="7">BY</strain>
    </source>
</reference>
<dbReference type="PRINTS" id="PR00813">
    <property type="entry name" value="BCTERIALGSPG"/>
</dbReference>
<evidence type="ECO:0000256" key="1">
    <source>
        <dbReference type="ARBA" id="ARBA00004167"/>
    </source>
</evidence>
<dbReference type="GO" id="GO:0015628">
    <property type="term" value="P:protein secretion by the type II secretion system"/>
    <property type="evidence" value="ECO:0007669"/>
    <property type="project" value="InterPro"/>
</dbReference>
<dbReference type="GO" id="GO:0016020">
    <property type="term" value="C:membrane"/>
    <property type="evidence" value="ECO:0007669"/>
    <property type="project" value="UniProtKB-SubCell"/>
</dbReference>
<dbReference type="InterPro" id="IPR000983">
    <property type="entry name" value="Bac_GSPG_pilin"/>
</dbReference>
<keyword evidence="2" id="KW-0488">Methylation</keyword>
<sequence>MSRTSEKAFTLVELLAVVLILGILASISVGVYTTQVERARIAAARAMISEIEIAVNRYQIDTGQYPPSGSGSGSFPAASPAAGCGYLQLALTHGLGNTSGTLWHGPYLTIKREMLGDINGTPLEVLGGSISPGEVQILDPWRSPYRYVRSGPAPDDYATMKGTRLPSGHPYALTDVYYNPSTFQISSRGPNGSPADWQDVGSDADDITNFGI</sequence>
<comment type="subcellular location">
    <subcellularLocation>
        <location evidence="1">Membrane</location>
        <topology evidence="1">Single-pass membrane protein</topology>
    </subcellularLocation>
</comment>
<dbReference type="GO" id="GO:0015627">
    <property type="term" value="C:type II protein secretion system complex"/>
    <property type="evidence" value="ECO:0007669"/>
    <property type="project" value="InterPro"/>
</dbReference>
<evidence type="ECO:0000256" key="6">
    <source>
        <dbReference type="SAM" id="Phobius"/>
    </source>
</evidence>
<dbReference type="Proteomes" id="UP000262583">
    <property type="component" value="Chromosome"/>
</dbReference>
<organism evidence="7 8">
    <name type="scientific">Sumerlaea chitinivorans</name>
    <dbReference type="NCBI Taxonomy" id="2250252"/>
    <lineage>
        <taxon>Bacteria</taxon>
        <taxon>Candidatus Sumerlaeota</taxon>
        <taxon>Candidatus Sumerlaeia</taxon>
        <taxon>Candidatus Sumerlaeales</taxon>
        <taxon>Candidatus Sumerlaeaceae</taxon>
        <taxon>Candidatus Sumerlaea</taxon>
    </lineage>
</organism>
<name>A0A2Z4Y5J7_SUMC1</name>
<feature type="transmembrane region" description="Helical" evidence="6">
    <location>
        <begin position="12"/>
        <end position="32"/>
    </location>
</feature>
<dbReference type="InterPro" id="IPR012902">
    <property type="entry name" value="N_methyl_site"/>
</dbReference>
<dbReference type="Gene3D" id="3.30.700.10">
    <property type="entry name" value="Glycoprotein, Type 4 Pilin"/>
    <property type="match status" value="1"/>
</dbReference>
<dbReference type="Pfam" id="PF07963">
    <property type="entry name" value="N_methyl"/>
    <property type="match status" value="1"/>
</dbReference>
<keyword evidence="3 6" id="KW-0812">Transmembrane</keyword>
<evidence type="ECO:0000256" key="4">
    <source>
        <dbReference type="ARBA" id="ARBA00022989"/>
    </source>
</evidence>
<evidence type="ECO:0000313" key="8">
    <source>
        <dbReference type="Proteomes" id="UP000262583"/>
    </source>
</evidence>
<gene>
    <name evidence="7" type="ORF">BRCON_1710</name>
</gene>
<dbReference type="EMBL" id="CP030759">
    <property type="protein sequence ID" value="AXA36487.1"/>
    <property type="molecule type" value="Genomic_DNA"/>
</dbReference>
<proteinExistence type="predicted"/>
<dbReference type="InterPro" id="IPR045584">
    <property type="entry name" value="Pilin-like"/>
</dbReference>
<evidence type="ECO:0000256" key="5">
    <source>
        <dbReference type="ARBA" id="ARBA00023136"/>
    </source>
</evidence>
<protein>
    <submittedName>
        <fullName evidence="7">Putative secretion system X protein GspG-like 3</fullName>
    </submittedName>
</protein>
<keyword evidence="5 6" id="KW-0472">Membrane</keyword>
<dbReference type="SUPFAM" id="SSF54523">
    <property type="entry name" value="Pili subunits"/>
    <property type="match status" value="1"/>
</dbReference>